<protein>
    <submittedName>
        <fullName evidence="1">Uncharacterized protein</fullName>
    </submittedName>
</protein>
<gene>
    <name evidence="1" type="ORF">V1477_016218</name>
</gene>
<dbReference type="AlphaFoldDB" id="A0ABD2BCE0"/>
<dbReference type="EMBL" id="JAYRBN010000091">
    <property type="protein sequence ID" value="KAL2730407.1"/>
    <property type="molecule type" value="Genomic_DNA"/>
</dbReference>
<organism evidence="1 2">
    <name type="scientific">Vespula maculifrons</name>
    <name type="common">Eastern yellow jacket</name>
    <name type="synonym">Wasp</name>
    <dbReference type="NCBI Taxonomy" id="7453"/>
    <lineage>
        <taxon>Eukaryota</taxon>
        <taxon>Metazoa</taxon>
        <taxon>Ecdysozoa</taxon>
        <taxon>Arthropoda</taxon>
        <taxon>Hexapoda</taxon>
        <taxon>Insecta</taxon>
        <taxon>Pterygota</taxon>
        <taxon>Neoptera</taxon>
        <taxon>Endopterygota</taxon>
        <taxon>Hymenoptera</taxon>
        <taxon>Apocrita</taxon>
        <taxon>Aculeata</taxon>
        <taxon>Vespoidea</taxon>
        <taxon>Vespidae</taxon>
        <taxon>Vespinae</taxon>
        <taxon>Vespula</taxon>
    </lineage>
</organism>
<keyword evidence="2" id="KW-1185">Reference proteome</keyword>
<comment type="caution">
    <text evidence="1">The sequence shown here is derived from an EMBL/GenBank/DDBJ whole genome shotgun (WGS) entry which is preliminary data.</text>
</comment>
<dbReference type="Proteomes" id="UP001607303">
    <property type="component" value="Unassembled WGS sequence"/>
</dbReference>
<name>A0ABD2BCE0_VESMC</name>
<evidence type="ECO:0000313" key="2">
    <source>
        <dbReference type="Proteomes" id="UP001607303"/>
    </source>
</evidence>
<sequence length="694" mass="80059">MAEKSDLISKTFQRAEKHLQERLRTGYLQKYDHHVVPGYNLNISFSTDDHDLNNIKQLYQKFPYECDLPKPLLPPVKLPRTVLHEEDPVLESVTVKSYMKDDINRILDYYEKHKKDLGTVHKKGIKWSKNNDKVTTVLPKYAAEIAELVELDPDPYLKGNYNWYYTGGSLTNVTYGGQTILIYPYVGELVASPLMPMENALWKPILQKSDKLNLDGTLYELRPYVIGDHCIILGRYKNHCILYKLFMCENKVKLIEFGKQTSTLPYVSGEVCAFNQDYFSTVDVNRTVSLWNVNRKKCITSHKILNSKVLDDNWGSIKYQLLDSHVLIFTDRCCLHHLDTRMPFRLPSLSLCPKQYLEQCENLSVEKDSRHSSCRYVGTNHNILLCDNRFPKECVRQKWTHQFRSIPLLLPTINRNEEEILVLSSSLAGESSVILNTWTYESSHSYNLPITLPSIMETLNEAQLQGLCLDPYLKNRLELCNAGSTLLTNQKGDVFFFVQTSIGDVFYQCITHEDILDKNFEIKEKTVSALNAWEHALMTQDDSIAPLSMSSKCNMKHVYKSFTNKKLQLDRHEEIDDTLDQNWRKSIEELGSYEDILAPELLAVWGISEQVSISLSATPHQKVLNWLETTNDKADSLPSQEDVEYMDTPVSTQELISVSQDPDKRNLNDNDNLEELFLPRVKTKSIKRTKKTAK</sequence>
<dbReference type="InterPro" id="IPR036322">
    <property type="entry name" value="WD40_repeat_dom_sf"/>
</dbReference>
<accession>A0ABD2BCE0</accession>
<reference evidence="1 2" key="1">
    <citation type="journal article" date="2024" name="Ann. Entomol. Soc. Am.">
        <title>Genomic analyses of the southern and eastern yellowjacket wasps (Hymenoptera: Vespidae) reveal evolutionary signatures of social life.</title>
        <authorList>
            <person name="Catto M.A."/>
            <person name="Caine P.B."/>
            <person name="Orr S.E."/>
            <person name="Hunt B.G."/>
            <person name="Goodisman M.A.D."/>
        </authorList>
    </citation>
    <scope>NUCLEOTIDE SEQUENCE [LARGE SCALE GENOMIC DNA]</scope>
    <source>
        <strain evidence="1">232</strain>
        <tissue evidence="1">Head and thorax</tissue>
    </source>
</reference>
<evidence type="ECO:0000313" key="1">
    <source>
        <dbReference type="EMBL" id="KAL2730407.1"/>
    </source>
</evidence>
<dbReference type="SUPFAM" id="SSF50978">
    <property type="entry name" value="WD40 repeat-like"/>
    <property type="match status" value="1"/>
</dbReference>
<proteinExistence type="predicted"/>